<name>A0AAW6FFD4_9BACT</name>
<keyword evidence="1" id="KW-1133">Transmembrane helix</keyword>
<evidence type="ECO:0000313" key="2">
    <source>
        <dbReference type="EMBL" id="MDB9222461.1"/>
    </source>
</evidence>
<accession>A0AAW6FFD4</accession>
<dbReference type="InterPro" id="IPR029087">
    <property type="entry name" value="Imm17"/>
</dbReference>
<proteinExistence type="predicted"/>
<dbReference type="Proteomes" id="UP001212263">
    <property type="component" value="Unassembled WGS sequence"/>
</dbReference>
<evidence type="ECO:0000313" key="3">
    <source>
        <dbReference type="Proteomes" id="UP001212263"/>
    </source>
</evidence>
<keyword evidence="1" id="KW-0812">Transmembrane</keyword>
<gene>
    <name evidence="2" type="ORF">PN645_05495</name>
</gene>
<feature type="transmembrane region" description="Helical" evidence="1">
    <location>
        <begin position="75"/>
        <end position="92"/>
    </location>
</feature>
<dbReference type="AlphaFoldDB" id="A0AAW6FFD4"/>
<protein>
    <submittedName>
        <fullName evidence="2">Immunity 17 family protein</fullName>
    </submittedName>
</protein>
<dbReference type="Pfam" id="PF15562">
    <property type="entry name" value="Imm17"/>
    <property type="match status" value="1"/>
</dbReference>
<comment type="caution">
    <text evidence="2">The sequence shown here is derived from an EMBL/GenBank/DDBJ whole genome shotgun (WGS) entry which is preliminary data.</text>
</comment>
<keyword evidence="1" id="KW-0472">Membrane</keyword>
<dbReference type="RefSeq" id="WP_234100996.1">
    <property type="nucleotide sequence ID" value="NZ_JAQMRB010000020.1"/>
</dbReference>
<dbReference type="EMBL" id="JAQMRD010000005">
    <property type="protein sequence ID" value="MDB9222461.1"/>
    <property type="molecule type" value="Genomic_DNA"/>
</dbReference>
<reference evidence="2" key="1">
    <citation type="submission" date="2023-01" db="EMBL/GenBank/DDBJ databases">
        <title>Human gut microbiome strain richness.</title>
        <authorList>
            <person name="Chen-Liaw A."/>
        </authorList>
    </citation>
    <scope>NUCLEOTIDE SEQUENCE</scope>
    <source>
        <strain evidence="2">RTP21484st1_B7_RTP21484_190118</strain>
    </source>
</reference>
<sequence length="93" mass="10872">MNITDIYEAINSKAESFFEWAQAHPKIGLLIAAALLALWFVGILLRWKWACHWQFGGKLWLFDDCKPETRRRVQMVLVGVALIACLTMFFVWR</sequence>
<evidence type="ECO:0000256" key="1">
    <source>
        <dbReference type="SAM" id="Phobius"/>
    </source>
</evidence>
<organism evidence="2 3">
    <name type="scientific">Odoribacter splanchnicus</name>
    <dbReference type="NCBI Taxonomy" id="28118"/>
    <lineage>
        <taxon>Bacteria</taxon>
        <taxon>Pseudomonadati</taxon>
        <taxon>Bacteroidota</taxon>
        <taxon>Bacteroidia</taxon>
        <taxon>Bacteroidales</taxon>
        <taxon>Odoribacteraceae</taxon>
        <taxon>Odoribacter</taxon>
    </lineage>
</organism>
<feature type="transmembrane region" description="Helical" evidence="1">
    <location>
        <begin position="27"/>
        <end position="45"/>
    </location>
</feature>